<keyword evidence="5 6" id="KW-0472">Membrane</keyword>
<sequence length="427" mass="46734">MGYLRALTQEMQGWSRNIKLFFLANILYQIGTGMFGVLYNLYIQGLGYDDAMNGRVVSIQSFATALMFVPIGIWGDRTSRKKILILGALFSGIAFILRSFSSGESALLGFAVFTGLFASFFQVLSIPFLAENVTPANRLKMFSFFSSLGLASQVIGSLGGGVFADVLKSLGFANLLSLRTVLVIGGAATLAAFIPMLFVRENNRTSLSQMNTEAEKQLSRKPETSPAAEYRMIAKFVAAQLLIGLGSGLVVPYLNLYFTNRFSISLSLMSLLISLGQVMTIVSMLIGPSLASRVGQVRAVVIFQMLSLPFLLLTGFTNGFLIAAVSFLFRQALMNAANPIQSAIMIDRVADKRRGIANSLTQTAFMLGWATMGPVQSHLVTAYGTYWGYAITFSMTGCLYTAASLLYYFMFRGTSKKTLHEKRRLQM</sequence>
<feature type="transmembrane region" description="Helical" evidence="6">
    <location>
        <begin position="299"/>
        <end position="329"/>
    </location>
</feature>
<evidence type="ECO:0000313" key="8">
    <source>
        <dbReference type="EMBL" id="MCK8490152.1"/>
    </source>
</evidence>
<dbReference type="InterPro" id="IPR036259">
    <property type="entry name" value="MFS_trans_sf"/>
</dbReference>
<dbReference type="EMBL" id="JALPRK010000040">
    <property type="protein sequence ID" value="MCK8490152.1"/>
    <property type="molecule type" value="Genomic_DNA"/>
</dbReference>
<feature type="transmembrane region" description="Helical" evidence="6">
    <location>
        <begin position="83"/>
        <end position="100"/>
    </location>
</feature>
<dbReference type="GO" id="GO:0022857">
    <property type="term" value="F:transmembrane transporter activity"/>
    <property type="evidence" value="ECO:0007669"/>
    <property type="project" value="InterPro"/>
</dbReference>
<dbReference type="Pfam" id="PF07690">
    <property type="entry name" value="MFS_1"/>
    <property type="match status" value="1"/>
</dbReference>
<name>A0A9X1Y3A9_9BACL</name>
<dbReference type="AlphaFoldDB" id="A0A9X1Y3A9"/>
<dbReference type="PROSITE" id="PS50850">
    <property type="entry name" value="MFS"/>
    <property type="match status" value="1"/>
</dbReference>
<dbReference type="Gene3D" id="1.20.1250.20">
    <property type="entry name" value="MFS general substrate transporter like domains"/>
    <property type="match status" value="2"/>
</dbReference>
<evidence type="ECO:0000256" key="3">
    <source>
        <dbReference type="ARBA" id="ARBA00022692"/>
    </source>
</evidence>
<keyword evidence="9" id="KW-1185">Reference proteome</keyword>
<reference evidence="8" key="1">
    <citation type="submission" date="2022-04" db="EMBL/GenBank/DDBJ databases">
        <authorList>
            <person name="Seo M.-J."/>
        </authorList>
    </citation>
    <scope>NUCLEOTIDE SEQUENCE</scope>
    <source>
        <strain evidence="8">MBLB2552</strain>
    </source>
</reference>
<feature type="transmembrane region" description="Helical" evidence="6">
    <location>
        <begin position="20"/>
        <end position="42"/>
    </location>
</feature>
<feature type="domain" description="Major facilitator superfamily (MFS) profile" evidence="7">
    <location>
        <begin position="17"/>
        <end position="415"/>
    </location>
</feature>
<dbReference type="PANTHER" id="PTHR23520">
    <property type="entry name" value="TRANSPORTER, PUTATIVE (AFU_ORTHOLOGUE AFUA_3G04000)-RELATED"/>
    <property type="match status" value="1"/>
</dbReference>
<keyword evidence="3 6" id="KW-0812">Transmembrane</keyword>
<evidence type="ECO:0000256" key="2">
    <source>
        <dbReference type="ARBA" id="ARBA00022448"/>
    </source>
</evidence>
<dbReference type="InterPro" id="IPR011701">
    <property type="entry name" value="MFS"/>
</dbReference>
<dbReference type="InterPro" id="IPR020846">
    <property type="entry name" value="MFS_dom"/>
</dbReference>
<evidence type="ECO:0000256" key="4">
    <source>
        <dbReference type="ARBA" id="ARBA00022989"/>
    </source>
</evidence>
<gene>
    <name evidence="8" type="ORF">M0651_23600</name>
</gene>
<keyword evidence="4 6" id="KW-1133">Transmembrane helix</keyword>
<dbReference type="PANTHER" id="PTHR23520:SF5">
    <property type="entry name" value="TRANSPORTER, PUTATIVE (AFU_ORTHOLOGUE AFUA_3G04000)-RELATED"/>
    <property type="match status" value="1"/>
</dbReference>
<feature type="transmembrane region" description="Helical" evidence="6">
    <location>
        <begin position="236"/>
        <end position="258"/>
    </location>
</feature>
<feature type="transmembrane region" description="Helical" evidence="6">
    <location>
        <begin position="106"/>
        <end position="130"/>
    </location>
</feature>
<accession>A0A9X1Y3A9</accession>
<feature type="transmembrane region" description="Helical" evidence="6">
    <location>
        <begin position="264"/>
        <end position="287"/>
    </location>
</feature>
<evidence type="ECO:0000256" key="5">
    <source>
        <dbReference type="ARBA" id="ARBA00023136"/>
    </source>
</evidence>
<feature type="transmembrane region" description="Helical" evidence="6">
    <location>
        <begin position="142"/>
        <end position="164"/>
    </location>
</feature>
<dbReference type="SUPFAM" id="SSF103473">
    <property type="entry name" value="MFS general substrate transporter"/>
    <property type="match status" value="1"/>
</dbReference>
<dbReference type="RefSeq" id="WP_248554112.1">
    <property type="nucleotide sequence ID" value="NZ_JALPRK010000040.1"/>
</dbReference>
<evidence type="ECO:0000259" key="7">
    <source>
        <dbReference type="PROSITE" id="PS50850"/>
    </source>
</evidence>
<comment type="subcellular location">
    <subcellularLocation>
        <location evidence="1">Cell membrane</location>
        <topology evidence="1">Multi-pass membrane protein</topology>
    </subcellularLocation>
</comment>
<feature type="transmembrane region" description="Helical" evidence="6">
    <location>
        <begin position="176"/>
        <end position="199"/>
    </location>
</feature>
<dbReference type="Proteomes" id="UP001139534">
    <property type="component" value="Unassembled WGS sequence"/>
</dbReference>
<evidence type="ECO:0000256" key="1">
    <source>
        <dbReference type="ARBA" id="ARBA00004651"/>
    </source>
</evidence>
<evidence type="ECO:0000313" key="9">
    <source>
        <dbReference type="Proteomes" id="UP001139534"/>
    </source>
</evidence>
<protein>
    <submittedName>
        <fullName evidence="8">MFS transporter</fullName>
    </submittedName>
</protein>
<proteinExistence type="predicted"/>
<feature type="transmembrane region" description="Helical" evidence="6">
    <location>
        <begin position="386"/>
        <end position="409"/>
    </location>
</feature>
<dbReference type="GO" id="GO:0005886">
    <property type="term" value="C:plasma membrane"/>
    <property type="evidence" value="ECO:0007669"/>
    <property type="project" value="UniProtKB-SubCell"/>
</dbReference>
<organism evidence="8 9">
    <name type="scientific">Paenibacillus mellifer</name>
    <dbReference type="NCBI Taxonomy" id="2937794"/>
    <lineage>
        <taxon>Bacteria</taxon>
        <taxon>Bacillati</taxon>
        <taxon>Bacillota</taxon>
        <taxon>Bacilli</taxon>
        <taxon>Bacillales</taxon>
        <taxon>Paenibacillaceae</taxon>
        <taxon>Paenibacillus</taxon>
    </lineage>
</organism>
<evidence type="ECO:0000256" key="6">
    <source>
        <dbReference type="SAM" id="Phobius"/>
    </source>
</evidence>
<comment type="caution">
    <text evidence="8">The sequence shown here is derived from an EMBL/GenBank/DDBJ whole genome shotgun (WGS) entry which is preliminary data.</text>
</comment>
<keyword evidence="2" id="KW-0813">Transport</keyword>